<organism evidence="17 18">
    <name type="scientific">Paenibacillus sacheonensis</name>
    <dbReference type="NCBI Taxonomy" id="742054"/>
    <lineage>
        <taxon>Bacteria</taxon>
        <taxon>Bacillati</taxon>
        <taxon>Bacillota</taxon>
        <taxon>Bacilli</taxon>
        <taxon>Bacillales</taxon>
        <taxon>Paenibacillaceae</taxon>
        <taxon>Paenibacillus</taxon>
    </lineage>
</organism>
<dbReference type="InterPro" id="IPR004358">
    <property type="entry name" value="Sig_transdc_His_kin-like_C"/>
</dbReference>
<feature type="transmembrane region" description="Helical" evidence="14">
    <location>
        <begin position="174"/>
        <end position="193"/>
    </location>
</feature>
<dbReference type="GO" id="GO:0005886">
    <property type="term" value="C:plasma membrane"/>
    <property type="evidence" value="ECO:0007669"/>
    <property type="project" value="UniProtKB-SubCell"/>
</dbReference>
<dbReference type="InterPro" id="IPR036890">
    <property type="entry name" value="HATPase_C_sf"/>
</dbReference>
<dbReference type="InterPro" id="IPR003660">
    <property type="entry name" value="HAMP_dom"/>
</dbReference>
<dbReference type="Pfam" id="PF00512">
    <property type="entry name" value="HisKA"/>
    <property type="match status" value="1"/>
</dbReference>
<keyword evidence="7 14" id="KW-0812">Transmembrane</keyword>
<evidence type="ECO:0000313" key="17">
    <source>
        <dbReference type="EMBL" id="NBC68432.1"/>
    </source>
</evidence>
<dbReference type="PANTHER" id="PTHR45528">
    <property type="entry name" value="SENSOR HISTIDINE KINASE CPXA"/>
    <property type="match status" value="1"/>
</dbReference>
<dbReference type="InterPro" id="IPR005467">
    <property type="entry name" value="His_kinase_dom"/>
</dbReference>
<keyword evidence="8" id="KW-0547">Nucleotide-binding</keyword>
<dbReference type="InterPro" id="IPR003661">
    <property type="entry name" value="HisK_dim/P_dom"/>
</dbReference>
<dbReference type="EMBL" id="JAAAMU010000002">
    <property type="protein sequence ID" value="NBC68432.1"/>
    <property type="molecule type" value="Genomic_DNA"/>
</dbReference>
<keyword evidence="9" id="KW-0418">Kinase</keyword>
<sequence length="491" mass="56302">MSIRMKLLLSYAAMLVIPLVSILLVSLLMVVFFKGDLQNLKGVYESTEDRFDHEDVEHIAKEIKRSAQRQPDLLKDPAYLNEMTKELQSKNAYLAVRLNGVILYRSPGIQQIQELTMNLPLFKGQDTFSQYPVKKVANVNYLYLQYDFAYLNQEQGTIFIISKIDPVTYFVRKYFPTLFIALLCILVLTHVFLTSLMSKHIIRPLQTLRDAAREIKEGNLDFTLQIAGKDEIGQLVIAFEEMRSRLQQSIQVQMQYENNRRELIANISHDLRTPLTAIRGYIDGIMEGVADTPEKNAKYLRTIDIKADEMDHLIQELFLYSKLDLNRQPFQFEAVNVVPFLHDWTEELQFELEKRKIKFHADIDLDPRARVSLDRDHFKRVLGNIIQNSVRYMDKAESSIHMSAYREGAEIMLEITDNGIGIEQDALAHIFERFYRADESRNAHTGGSGLGLAIAKQIMDGHGGIISAYSELGSGTTIKLSLPIMKGTDEQ</sequence>
<evidence type="ECO:0000256" key="6">
    <source>
        <dbReference type="ARBA" id="ARBA00022679"/>
    </source>
</evidence>
<dbReference type="PRINTS" id="PR00344">
    <property type="entry name" value="BCTRLSENSOR"/>
</dbReference>
<dbReference type="PANTHER" id="PTHR45528:SF1">
    <property type="entry name" value="SENSOR HISTIDINE KINASE CPXA"/>
    <property type="match status" value="1"/>
</dbReference>
<comment type="catalytic activity">
    <reaction evidence="1">
        <text>ATP + protein L-histidine = ADP + protein N-phospho-L-histidine.</text>
        <dbReference type="EC" id="2.7.13.3"/>
    </reaction>
</comment>
<feature type="domain" description="Histidine kinase" evidence="15">
    <location>
        <begin position="266"/>
        <end position="486"/>
    </location>
</feature>
<accession>A0A7X5BXC4</accession>
<comment type="subcellular location">
    <subcellularLocation>
        <location evidence="2">Cell membrane</location>
        <topology evidence="2">Multi-pass membrane protein</topology>
    </subcellularLocation>
</comment>
<keyword evidence="13 14" id="KW-0472">Membrane</keyword>
<keyword evidence="6" id="KW-0808">Transferase</keyword>
<evidence type="ECO:0000256" key="1">
    <source>
        <dbReference type="ARBA" id="ARBA00000085"/>
    </source>
</evidence>
<evidence type="ECO:0000256" key="12">
    <source>
        <dbReference type="ARBA" id="ARBA00023012"/>
    </source>
</evidence>
<evidence type="ECO:0000256" key="14">
    <source>
        <dbReference type="SAM" id="Phobius"/>
    </source>
</evidence>
<dbReference type="Pfam" id="PF02518">
    <property type="entry name" value="HATPase_c"/>
    <property type="match status" value="1"/>
</dbReference>
<dbReference type="CDD" id="cd00082">
    <property type="entry name" value="HisKA"/>
    <property type="match status" value="1"/>
</dbReference>
<evidence type="ECO:0000256" key="10">
    <source>
        <dbReference type="ARBA" id="ARBA00022840"/>
    </source>
</evidence>
<dbReference type="GO" id="GO:0005524">
    <property type="term" value="F:ATP binding"/>
    <property type="evidence" value="ECO:0007669"/>
    <property type="project" value="UniProtKB-KW"/>
</dbReference>
<keyword evidence="11 14" id="KW-1133">Transmembrane helix</keyword>
<dbReference type="RefSeq" id="WP_161695199.1">
    <property type="nucleotide sequence ID" value="NZ_JAAAMU010000002.1"/>
</dbReference>
<keyword evidence="12" id="KW-0902">Two-component regulatory system</keyword>
<dbReference type="InterPro" id="IPR003594">
    <property type="entry name" value="HATPase_dom"/>
</dbReference>
<dbReference type="SMART" id="SM00388">
    <property type="entry name" value="HisKA"/>
    <property type="match status" value="1"/>
</dbReference>
<dbReference type="PROSITE" id="PS50885">
    <property type="entry name" value="HAMP"/>
    <property type="match status" value="1"/>
</dbReference>
<evidence type="ECO:0000259" key="15">
    <source>
        <dbReference type="PROSITE" id="PS50109"/>
    </source>
</evidence>
<evidence type="ECO:0000256" key="4">
    <source>
        <dbReference type="ARBA" id="ARBA00022475"/>
    </source>
</evidence>
<reference evidence="17 18" key="1">
    <citation type="submission" date="2020-01" db="EMBL/GenBank/DDBJ databases">
        <title>Paenibacillus soybeanensis sp. nov. isolated from the nodules of soybean (Glycine max(L.) Merr).</title>
        <authorList>
            <person name="Wang H."/>
        </authorList>
    </citation>
    <scope>NUCLEOTIDE SEQUENCE [LARGE SCALE GENOMIC DNA]</scope>
    <source>
        <strain evidence="17 18">DSM 23054</strain>
    </source>
</reference>
<gene>
    <name evidence="17" type="ORF">GT003_05425</name>
</gene>
<dbReference type="Gene3D" id="1.10.287.130">
    <property type="match status" value="1"/>
</dbReference>
<dbReference type="InterPro" id="IPR036097">
    <property type="entry name" value="HisK_dim/P_sf"/>
</dbReference>
<dbReference type="SUPFAM" id="SSF47384">
    <property type="entry name" value="Homodimeric domain of signal transducing histidine kinase"/>
    <property type="match status" value="1"/>
</dbReference>
<proteinExistence type="predicted"/>
<dbReference type="OrthoDB" id="335833at2"/>
<keyword evidence="10" id="KW-0067">ATP-binding</keyword>
<evidence type="ECO:0000256" key="2">
    <source>
        <dbReference type="ARBA" id="ARBA00004651"/>
    </source>
</evidence>
<dbReference type="InterPro" id="IPR050398">
    <property type="entry name" value="HssS/ArlS-like"/>
</dbReference>
<evidence type="ECO:0000256" key="5">
    <source>
        <dbReference type="ARBA" id="ARBA00022553"/>
    </source>
</evidence>
<name>A0A7X5BXC4_9BACL</name>
<dbReference type="Proteomes" id="UP000558113">
    <property type="component" value="Unassembled WGS sequence"/>
</dbReference>
<evidence type="ECO:0000256" key="8">
    <source>
        <dbReference type="ARBA" id="ARBA00022741"/>
    </source>
</evidence>
<dbReference type="CDD" id="cd00075">
    <property type="entry name" value="HATPase"/>
    <property type="match status" value="1"/>
</dbReference>
<dbReference type="SMART" id="SM00387">
    <property type="entry name" value="HATPase_c"/>
    <property type="match status" value="1"/>
</dbReference>
<keyword evidence="4" id="KW-1003">Cell membrane</keyword>
<dbReference type="FunFam" id="3.30.565.10:FF:000006">
    <property type="entry name" value="Sensor histidine kinase WalK"/>
    <property type="match status" value="1"/>
</dbReference>
<dbReference type="PROSITE" id="PS50109">
    <property type="entry name" value="HIS_KIN"/>
    <property type="match status" value="1"/>
</dbReference>
<dbReference type="SMART" id="SM00304">
    <property type="entry name" value="HAMP"/>
    <property type="match status" value="1"/>
</dbReference>
<dbReference type="EC" id="2.7.13.3" evidence="3"/>
<evidence type="ECO:0000256" key="11">
    <source>
        <dbReference type="ARBA" id="ARBA00022989"/>
    </source>
</evidence>
<dbReference type="AlphaFoldDB" id="A0A7X5BXC4"/>
<dbReference type="Pfam" id="PF00672">
    <property type="entry name" value="HAMP"/>
    <property type="match status" value="1"/>
</dbReference>
<evidence type="ECO:0000259" key="16">
    <source>
        <dbReference type="PROSITE" id="PS50885"/>
    </source>
</evidence>
<keyword evidence="5" id="KW-0597">Phosphoprotein</keyword>
<evidence type="ECO:0000256" key="9">
    <source>
        <dbReference type="ARBA" id="ARBA00022777"/>
    </source>
</evidence>
<dbReference type="Gene3D" id="3.30.565.10">
    <property type="entry name" value="Histidine kinase-like ATPase, C-terminal domain"/>
    <property type="match status" value="1"/>
</dbReference>
<evidence type="ECO:0000313" key="18">
    <source>
        <dbReference type="Proteomes" id="UP000558113"/>
    </source>
</evidence>
<dbReference type="FunFam" id="1.10.287.130:FF:000001">
    <property type="entry name" value="Two-component sensor histidine kinase"/>
    <property type="match status" value="1"/>
</dbReference>
<dbReference type="Gene3D" id="6.10.340.10">
    <property type="match status" value="1"/>
</dbReference>
<evidence type="ECO:0000256" key="13">
    <source>
        <dbReference type="ARBA" id="ARBA00023136"/>
    </source>
</evidence>
<evidence type="ECO:0000256" key="3">
    <source>
        <dbReference type="ARBA" id="ARBA00012438"/>
    </source>
</evidence>
<dbReference type="CDD" id="cd06225">
    <property type="entry name" value="HAMP"/>
    <property type="match status" value="1"/>
</dbReference>
<feature type="domain" description="HAMP" evidence="16">
    <location>
        <begin position="199"/>
        <end position="251"/>
    </location>
</feature>
<dbReference type="SUPFAM" id="SSF55874">
    <property type="entry name" value="ATPase domain of HSP90 chaperone/DNA topoisomerase II/histidine kinase"/>
    <property type="match status" value="1"/>
</dbReference>
<comment type="caution">
    <text evidence="17">The sequence shown here is derived from an EMBL/GenBank/DDBJ whole genome shotgun (WGS) entry which is preliminary data.</text>
</comment>
<evidence type="ECO:0000256" key="7">
    <source>
        <dbReference type="ARBA" id="ARBA00022692"/>
    </source>
</evidence>
<dbReference type="SUPFAM" id="SSF158472">
    <property type="entry name" value="HAMP domain-like"/>
    <property type="match status" value="1"/>
</dbReference>
<protein>
    <recommendedName>
        <fullName evidence="3">histidine kinase</fullName>
        <ecNumber evidence="3">2.7.13.3</ecNumber>
    </recommendedName>
</protein>
<feature type="transmembrane region" description="Helical" evidence="14">
    <location>
        <begin position="7"/>
        <end position="33"/>
    </location>
</feature>
<dbReference type="GO" id="GO:0000155">
    <property type="term" value="F:phosphorelay sensor kinase activity"/>
    <property type="evidence" value="ECO:0007669"/>
    <property type="project" value="InterPro"/>
</dbReference>
<keyword evidence="18" id="KW-1185">Reference proteome</keyword>